<evidence type="ECO:0000256" key="8">
    <source>
        <dbReference type="ARBA" id="ARBA00047899"/>
    </source>
</evidence>
<dbReference type="EC" id="2.7.11.1" evidence="1"/>
<feature type="region of interest" description="Disordered" evidence="11">
    <location>
        <begin position="397"/>
        <end position="511"/>
    </location>
</feature>
<evidence type="ECO:0000256" key="5">
    <source>
        <dbReference type="ARBA" id="ARBA00022741"/>
    </source>
</evidence>
<dbReference type="PROSITE" id="PS51178">
    <property type="entry name" value="PASTA"/>
    <property type="match status" value="1"/>
</dbReference>
<evidence type="ECO:0000313" key="15">
    <source>
        <dbReference type="EMBL" id="MFC7581798.1"/>
    </source>
</evidence>
<dbReference type="InterPro" id="IPR011009">
    <property type="entry name" value="Kinase-like_dom_sf"/>
</dbReference>
<evidence type="ECO:0000256" key="10">
    <source>
        <dbReference type="PROSITE-ProRule" id="PRU10141"/>
    </source>
</evidence>
<evidence type="ECO:0000259" key="14">
    <source>
        <dbReference type="PROSITE" id="PS51178"/>
    </source>
</evidence>
<protein>
    <recommendedName>
        <fullName evidence="1">non-specific serine/threonine protein kinase</fullName>
        <ecNumber evidence="1">2.7.11.1</ecNumber>
    </recommendedName>
</protein>
<dbReference type="SUPFAM" id="SSF56112">
    <property type="entry name" value="Protein kinase-like (PK-like)"/>
    <property type="match status" value="1"/>
</dbReference>
<keyword evidence="16" id="KW-1185">Reference proteome</keyword>
<sequence>METDHLLAGRYEVRELIGRGGMAQVRRGFDTRLNRDVAIKVLRTELARDSVFQERFRREAHAAASLNHPNIVAVYDTGADPMGDEGGAGSRSVSLPYIVMEYVRGRTVKQALTEDGAPRPAEAVRIIAGVLAALECAHAAGVIHRDIKPGNIMVGADGSVKVMDFGIARVLDTTDDALTQTNAVVGTAQYLSPEQARGEQVDARSDLYATGVVLFELLTGRPPFTGESPLDVAYQHVSAQPPVPSSIDPGIPPALDQVVLRALTKDRESRYQTAREMRADLLRAASGQPVSTRTAEIAAVAATTAGMAAATSPLPDPGESGGTGVMTAPARPDRRRLALIILAAVLAVTVVGGLIAWALSRSDAELVAVPDVIGQTQSQAEAALKAQGLTVGDVATVDGSSQEEGRVDSTDPSAGISVEKGTPVALRISSGEEPSAPSSSTPVPTRTGTPEPDETATPGSTPTPTTRPTTTPTPTPTPTTTPTPTATPTPNDGGTGGDGAGGGGTQSGEGE</sequence>
<evidence type="ECO:0000256" key="1">
    <source>
        <dbReference type="ARBA" id="ARBA00012513"/>
    </source>
</evidence>
<dbReference type="SMART" id="SM00740">
    <property type="entry name" value="PASTA"/>
    <property type="match status" value="1"/>
</dbReference>
<dbReference type="CDD" id="cd06577">
    <property type="entry name" value="PASTA_pknB"/>
    <property type="match status" value="1"/>
</dbReference>
<evidence type="ECO:0000256" key="2">
    <source>
        <dbReference type="ARBA" id="ARBA00022527"/>
    </source>
</evidence>
<keyword evidence="2" id="KW-0723">Serine/threonine-protein kinase</keyword>
<dbReference type="Pfam" id="PF00069">
    <property type="entry name" value="Pkinase"/>
    <property type="match status" value="1"/>
</dbReference>
<dbReference type="InterPro" id="IPR005543">
    <property type="entry name" value="PASTA_dom"/>
</dbReference>
<keyword evidence="4" id="KW-0677">Repeat</keyword>
<feature type="compositionally biased region" description="Low complexity" evidence="11">
    <location>
        <begin position="429"/>
        <end position="470"/>
    </location>
</feature>
<feature type="binding site" evidence="10">
    <location>
        <position position="40"/>
    </location>
    <ligand>
        <name>ATP</name>
        <dbReference type="ChEBI" id="CHEBI:30616"/>
    </ligand>
</feature>
<evidence type="ECO:0000256" key="4">
    <source>
        <dbReference type="ARBA" id="ARBA00022737"/>
    </source>
</evidence>
<evidence type="ECO:0000256" key="7">
    <source>
        <dbReference type="ARBA" id="ARBA00022840"/>
    </source>
</evidence>
<dbReference type="Pfam" id="PF03793">
    <property type="entry name" value="PASTA"/>
    <property type="match status" value="1"/>
</dbReference>
<comment type="catalytic activity">
    <reaction evidence="9">
        <text>L-seryl-[protein] + ATP = O-phospho-L-seryl-[protein] + ADP + H(+)</text>
        <dbReference type="Rhea" id="RHEA:17989"/>
        <dbReference type="Rhea" id="RHEA-COMP:9863"/>
        <dbReference type="Rhea" id="RHEA-COMP:11604"/>
        <dbReference type="ChEBI" id="CHEBI:15378"/>
        <dbReference type="ChEBI" id="CHEBI:29999"/>
        <dbReference type="ChEBI" id="CHEBI:30616"/>
        <dbReference type="ChEBI" id="CHEBI:83421"/>
        <dbReference type="ChEBI" id="CHEBI:456216"/>
        <dbReference type="EC" id="2.7.11.1"/>
    </reaction>
</comment>
<feature type="domain" description="Protein kinase" evidence="13">
    <location>
        <begin position="11"/>
        <end position="282"/>
    </location>
</feature>
<keyword evidence="12" id="KW-0472">Membrane</keyword>
<keyword evidence="12" id="KW-0812">Transmembrane</keyword>
<dbReference type="InterPro" id="IPR008271">
    <property type="entry name" value="Ser/Thr_kinase_AS"/>
</dbReference>
<gene>
    <name evidence="15" type="primary">pknB</name>
    <name evidence="15" type="ORF">ACFQWG_11395</name>
</gene>
<evidence type="ECO:0000256" key="3">
    <source>
        <dbReference type="ARBA" id="ARBA00022679"/>
    </source>
</evidence>
<keyword evidence="6 15" id="KW-0418">Kinase</keyword>
<dbReference type="EMBL" id="JBHTEF010000001">
    <property type="protein sequence ID" value="MFC7581798.1"/>
    <property type="molecule type" value="Genomic_DNA"/>
</dbReference>
<dbReference type="InterPro" id="IPR000719">
    <property type="entry name" value="Prot_kinase_dom"/>
</dbReference>
<dbReference type="PROSITE" id="PS00108">
    <property type="entry name" value="PROTEIN_KINASE_ST"/>
    <property type="match status" value="1"/>
</dbReference>
<dbReference type="Gene3D" id="3.30.200.20">
    <property type="entry name" value="Phosphorylase Kinase, domain 1"/>
    <property type="match status" value="1"/>
</dbReference>
<feature type="transmembrane region" description="Helical" evidence="12">
    <location>
        <begin position="337"/>
        <end position="359"/>
    </location>
</feature>
<dbReference type="RefSeq" id="WP_380975409.1">
    <property type="nucleotide sequence ID" value="NZ_JBHTEF010000001.1"/>
</dbReference>
<feature type="compositionally biased region" description="Pro residues" evidence="11">
    <location>
        <begin position="471"/>
        <end position="487"/>
    </location>
</feature>
<dbReference type="Gene3D" id="3.30.10.20">
    <property type="match status" value="1"/>
</dbReference>
<evidence type="ECO:0000313" key="16">
    <source>
        <dbReference type="Proteomes" id="UP001596527"/>
    </source>
</evidence>
<dbReference type="NCBIfam" id="NF033483">
    <property type="entry name" value="PknB_PASTA_kin"/>
    <property type="match status" value="1"/>
</dbReference>
<comment type="catalytic activity">
    <reaction evidence="8">
        <text>L-threonyl-[protein] + ATP = O-phospho-L-threonyl-[protein] + ADP + H(+)</text>
        <dbReference type="Rhea" id="RHEA:46608"/>
        <dbReference type="Rhea" id="RHEA-COMP:11060"/>
        <dbReference type="Rhea" id="RHEA-COMP:11605"/>
        <dbReference type="ChEBI" id="CHEBI:15378"/>
        <dbReference type="ChEBI" id="CHEBI:30013"/>
        <dbReference type="ChEBI" id="CHEBI:30616"/>
        <dbReference type="ChEBI" id="CHEBI:61977"/>
        <dbReference type="ChEBI" id="CHEBI:456216"/>
        <dbReference type="EC" id="2.7.11.1"/>
    </reaction>
</comment>
<proteinExistence type="predicted"/>
<dbReference type="PROSITE" id="PS00107">
    <property type="entry name" value="PROTEIN_KINASE_ATP"/>
    <property type="match status" value="1"/>
</dbReference>
<dbReference type="InterPro" id="IPR017441">
    <property type="entry name" value="Protein_kinase_ATP_BS"/>
</dbReference>
<dbReference type="SMART" id="SM00220">
    <property type="entry name" value="S_TKc"/>
    <property type="match status" value="1"/>
</dbReference>
<name>A0ABW2SR32_9ACTO</name>
<reference evidence="16" key="1">
    <citation type="journal article" date="2019" name="Int. J. Syst. Evol. Microbiol.">
        <title>The Global Catalogue of Microorganisms (GCM) 10K type strain sequencing project: providing services to taxonomists for standard genome sequencing and annotation.</title>
        <authorList>
            <consortium name="The Broad Institute Genomics Platform"/>
            <consortium name="The Broad Institute Genome Sequencing Center for Infectious Disease"/>
            <person name="Wu L."/>
            <person name="Ma J."/>
        </authorList>
    </citation>
    <scope>NUCLEOTIDE SEQUENCE [LARGE SCALE GENOMIC DNA]</scope>
    <source>
        <strain evidence="16">CCUG 56698</strain>
    </source>
</reference>
<evidence type="ECO:0000256" key="11">
    <source>
        <dbReference type="SAM" id="MobiDB-lite"/>
    </source>
</evidence>
<dbReference type="Proteomes" id="UP001596527">
    <property type="component" value="Unassembled WGS sequence"/>
</dbReference>
<keyword evidence="12" id="KW-1133">Transmembrane helix</keyword>
<dbReference type="GO" id="GO:0016301">
    <property type="term" value="F:kinase activity"/>
    <property type="evidence" value="ECO:0007669"/>
    <property type="project" value="UniProtKB-KW"/>
</dbReference>
<keyword evidence="3" id="KW-0808">Transferase</keyword>
<accession>A0ABW2SR32</accession>
<feature type="domain" description="PASTA" evidence="14">
    <location>
        <begin position="363"/>
        <end position="430"/>
    </location>
</feature>
<dbReference type="PANTHER" id="PTHR43289:SF6">
    <property type="entry name" value="SERINE_THREONINE-PROTEIN KINASE NEKL-3"/>
    <property type="match status" value="1"/>
</dbReference>
<dbReference type="CDD" id="cd14014">
    <property type="entry name" value="STKc_PknB_like"/>
    <property type="match status" value="1"/>
</dbReference>
<keyword evidence="7 10" id="KW-0067">ATP-binding</keyword>
<evidence type="ECO:0000256" key="12">
    <source>
        <dbReference type="SAM" id="Phobius"/>
    </source>
</evidence>
<dbReference type="PANTHER" id="PTHR43289">
    <property type="entry name" value="MITOGEN-ACTIVATED PROTEIN KINASE KINASE KINASE 20-RELATED"/>
    <property type="match status" value="1"/>
</dbReference>
<dbReference type="PROSITE" id="PS50011">
    <property type="entry name" value="PROTEIN_KINASE_DOM"/>
    <property type="match status" value="1"/>
</dbReference>
<dbReference type="Gene3D" id="1.10.510.10">
    <property type="entry name" value="Transferase(Phosphotransferase) domain 1"/>
    <property type="match status" value="1"/>
</dbReference>
<evidence type="ECO:0000259" key="13">
    <source>
        <dbReference type="PROSITE" id="PS50011"/>
    </source>
</evidence>
<feature type="compositionally biased region" description="Gly residues" evidence="11">
    <location>
        <begin position="493"/>
        <end position="511"/>
    </location>
</feature>
<organism evidence="15 16">
    <name type="scientific">Schaalia naturae</name>
    <dbReference type="NCBI Taxonomy" id="635203"/>
    <lineage>
        <taxon>Bacteria</taxon>
        <taxon>Bacillati</taxon>
        <taxon>Actinomycetota</taxon>
        <taxon>Actinomycetes</taxon>
        <taxon>Actinomycetales</taxon>
        <taxon>Actinomycetaceae</taxon>
        <taxon>Schaalia</taxon>
    </lineage>
</organism>
<comment type="caution">
    <text evidence="15">The sequence shown here is derived from an EMBL/GenBank/DDBJ whole genome shotgun (WGS) entry which is preliminary data.</text>
</comment>
<evidence type="ECO:0000256" key="9">
    <source>
        <dbReference type="ARBA" id="ARBA00048679"/>
    </source>
</evidence>
<evidence type="ECO:0000256" key="6">
    <source>
        <dbReference type="ARBA" id="ARBA00022777"/>
    </source>
</evidence>
<keyword evidence="5 10" id="KW-0547">Nucleotide-binding</keyword>